<name>A0AAN6W556_9PEZI</name>
<dbReference type="AlphaFoldDB" id="A0AAN6W556"/>
<accession>A0AAN6W556</accession>
<reference evidence="2" key="1">
    <citation type="journal article" date="2023" name="Mol. Phylogenet. Evol.">
        <title>Genome-scale phylogeny and comparative genomics of the fungal order Sordariales.</title>
        <authorList>
            <person name="Hensen N."/>
            <person name="Bonometti L."/>
            <person name="Westerberg I."/>
            <person name="Brannstrom I.O."/>
            <person name="Guillou S."/>
            <person name="Cros-Aarteil S."/>
            <person name="Calhoun S."/>
            <person name="Haridas S."/>
            <person name="Kuo A."/>
            <person name="Mondo S."/>
            <person name="Pangilinan J."/>
            <person name="Riley R."/>
            <person name="LaButti K."/>
            <person name="Andreopoulos B."/>
            <person name="Lipzen A."/>
            <person name="Chen C."/>
            <person name="Yan M."/>
            <person name="Daum C."/>
            <person name="Ng V."/>
            <person name="Clum A."/>
            <person name="Steindorff A."/>
            <person name="Ohm R.A."/>
            <person name="Martin F."/>
            <person name="Silar P."/>
            <person name="Natvig D.O."/>
            <person name="Lalanne C."/>
            <person name="Gautier V."/>
            <person name="Ament-Velasquez S.L."/>
            <person name="Kruys A."/>
            <person name="Hutchinson M.I."/>
            <person name="Powell A.J."/>
            <person name="Barry K."/>
            <person name="Miller A.N."/>
            <person name="Grigoriev I.V."/>
            <person name="Debuchy R."/>
            <person name="Gladieux P."/>
            <person name="Hiltunen Thoren M."/>
            <person name="Johannesson H."/>
        </authorList>
    </citation>
    <scope>NUCLEOTIDE SEQUENCE</scope>
    <source>
        <strain evidence="2">CBS 892.96</strain>
    </source>
</reference>
<feature type="transmembrane region" description="Helical" evidence="1">
    <location>
        <begin position="12"/>
        <end position="36"/>
    </location>
</feature>
<proteinExistence type="predicted"/>
<organism evidence="2 3">
    <name type="scientific">Triangularia setosa</name>
    <dbReference type="NCBI Taxonomy" id="2587417"/>
    <lineage>
        <taxon>Eukaryota</taxon>
        <taxon>Fungi</taxon>
        <taxon>Dikarya</taxon>
        <taxon>Ascomycota</taxon>
        <taxon>Pezizomycotina</taxon>
        <taxon>Sordariomycetes</taxon>
        <taxon>Sordariomycetidae</taxon>
        <taxon>Sordariales</taxon>
        <taxon>Podosporaceae</taxon>
        <taxon>Triangularia</taxon>
    </lineage>
</organism>
<keyword evidence="3" id="KW-1185">Reference proteome</keyword>
<sequence>MWVAYGVIGDLYHIFGFWLGGLLLLLFISGVSCWLFEVCLCGSDSTLSVKFVITQRDGGTQKGRRAKQKGGGICRRFGSVVLLWSREGDERSSRTRTQPSL</sequence>
<gene>
    <name evidence="2" type="ORF">QBC36DRAFT_22194</name>
</gene>
<keyword evidence="1" id="KW-1133">Transmembrane helix</keyword>
<protein>
    <submittedName>
        <fullName evidence="2">Uncharacterized protein</fullName>
    </submittedName>
</protein>
<comment type="caution">
    <text evidence="2">The sequence shown here is derived from an EMBL/GenBank/DDBJ whole genome shotgun (WGS) entry which is preliminary data.</text>
</comment>
<evidence type="ECO:0000256" key="1">
    <source>
        <dbReference type="SAM" id="Phobius"/>
    </source>
</evidence>
<evidence type="ECO:0000313" key="3">
    <source>
        <dbReference type="Proteomes" id="UP001302321"/>
    </source>
</evidence>
<dbReference type="Proteomes" id="UP001302321">
    <property type="component" value="Unassembled WGS sequence"/>
</dbReference>
<evidence type="ECO:0000313" key="2">
    <source>
        <dbReference type="EMBL" id="KAK4175579.1"/>
    </source>
</evidence>
<reference evidence="2" key="2">
    <citation type="submission" date="2023-05" db="EMBL/GenBank/DDBJ databases">
        <authorList>
            <consortium name="Lawrence Berkeley National Laboratory"/>
            <person name="Steindorff A."/>
            <person name="Hensen N."/>
            <person name="Bonometti L."/>
            <person name="Westerberg I."/>
            <person name="Brannstrom I.O."/>
            <person name="Guillou S."/>
            <person name="Cros-Aarteil S."/>
            <person name="Calhoun S."/>
            <person name="Haridas S."/>
            <person name="Kuo A."/>
            <person name="Mondo S."/>
            <person name="Pangilinan J."/>
            <person name="Riley R."/>
            <person name="Labutti K."/>
            <person name="Andreopoulos B."/>
            <person name="Lipzen A."/>
            <person name="Chen C."/>
            <person name="Yanf M."/>
            <person name="Daum C."/>
            <person name="Ng V."/>
            <person name="Clum A."/>
            <person name="Ohm R."/>
            <person name="Martin F."/>
            <person name="Silar P."/>
            <person name="Natvig D."/>
            <person name="Lalanne C."/>
            <person name="Gautier V."/>
            <person name="Ament-Velasquez S.L."/>
            <person name="Kruys A."/>
            <person name="Hutchinson M.I."/>
            <person name="Powell A.J."/>
            <person name="Barry K."/>
            <person name="Miller A.N."/>
            <person name="Grigoriev I.V."/>
            <person name="Debuchy R."/>
            <person name="Gladieux P."/>
            <person name="Thoren M.H."/>
            <person name="Johannesson H."/>
        </authorList>
    </citation>
    <scope>NUCLEOTIDE SEQUENCE</scope>
    <source>
        <strain evidence="2">CBS 892.96</strain>
    </source>
</reference>
<dbReference type="EMBL" id="MU866229">
    <property type="protein sequence ID" value="KAK4175579.1"/>
    <property type="molecule type" value="Genomic_DNA"/>
</dbReference>
<keyword evidence="1" id="KW-0812">Transmembrane</keyword>
<keyword evidence="1" id="KW-0472">Membrane</keyword>